<dbReference type="GO" id="GO:0020037">
    <property type="term" value="F:heme binding"/>
    <property type="evidence" value="ECO:0007669"/>
    <property type="project" value="TreeGrafter"/>
</dbReference>
<keyword evidence="7" id="KW-0249">Electron transport</keyword>
<name>A0A843V3Q4_COLES</name>
<evidence type="ECO:0000313" key="14">
    <source>
        <dbReference type="EMBL" id="MQL90801.1"/>
    </source>
</evidence>
<evidence type="ECO:0000256" key="1">
    <source>
        <dbReference type="ARBA" id="ARBA00001970"/>
    </source>
</evidence>
<dbReference type="CDD" id="cd08760">
    <property type="entry name" value="Cyt_b561_FRRS1_like"/>
    <property type="match status" value="1"/>
</dbReference>
<evidence type="ECO:0000256" key="11">
    <source>
        <dbReference type="SAM" id="MobiDB-lite"/>
    </source>
</evidence>
<evidence type="ECO:0000256" key="10">
    <source>
        <dbReference type="ARBA" id="ARBA00023136"/>
    </source>
</evidence>
<feature type="region of interest" description="Disordered" evidence="11">
    <location>
        <begin position="33"/>
        <end position="93"/>
    </location>
</feature>
<dbReference type="Proteomes" id="UP000652761">
    <property type="component" value="Unassembled WGS sequence"/>
</dbReference>
<dbReference type="OrthoDB" id="19261at2759"/>
<dbReference type="PANTHER" id="PTHR15422">
    <property type="entry name" value="OS05G0565100 PROTEIN"/>
    <property type="match status" value="1"/>
</dbReference>
<keyword evidence="9" id="KW-0408">Iron</keyword>
<feature type="transmembrane region" description="Helical" evidence="12">
    <location>
        <begin position="6"/>
        <end position="25"/>
    </location>
</feature>
<comment type="subcellular location">
    <subcellularLocation>
        <location evidence="2">Membrane</location>
        <topology evidence="2">Multi-pass membrane protein</topology>
    </subcellularLocation>
</comment>
<evidence type="ECO:0000256" key="3">
    <source>
        <dbReference type="ARBA" id="ARBA00022448"/>
    </source>
</evidence>
<evidence type="ECO:0000256" key="8">
    <source>
        <dbReference type="ARBA" id="ARBA00022989"/>
    </source>
</evidence>
<feature type="transmembrane region" description="Helical" evidence="12">
    <location>
        <begin position="161"/>
        <end position="180"/>
    </location>
</feature>
<comment type="caution">
    <text evidence="14">The sequence shown here is derived from an EMBL/GenBank/DDBJ whole genome shotgun (WGS) entry which is preliminary data.</text>
</comment>
<feature type="domain" description="Cytochrome b561" evidence="13">
    <location>
        <begin position="112"/>
        <end position="215"/>
    </location>
</feature>
<dbReference type="Pfam" id="PF03188">
    <property type="entry name" value="Cytochrom_B561"/>
    <property type="match status" value="1"/>
</dbReference>
<dbReference type="PANTHER" id="PTHR15422:SF24">
    <property type="entry name" value="DOMON RELATED DOMAIN-CONTAINING PROTEIN"/>
    <property type="match status" value="1"/>
</dbReference>
<evidence type="ECO:0000256" key="6">
    <source>
        <dbReference type="ARBA" id="ARBA00022723"/>
    </source>
</evidence>
<keyword evidence="6" id="KW-0479">Metal-binding</keyword>
<proteinExistence type="predicted"/>
<dbReference type="InterPro" id="IPR006593">
    <property type="entry name" value="Cyt_b561/ferric_Rdtase_TM"/>
</dbReference>
<dbReference type="InterPro" id="IPR045150">
    <property type="entry name" value="CYB561D1/2"/>
</dbReference>
<dbReference type="EMBL" id="NMUH01001274">
    <property type="protein sequence ID" value="MQL90801.1"/>
    <property type="molecule type" value="Genomic_DNA"/>
</dbReference>
<protein>
    <recommendedName>
        <fullName evidence="13">Cytochrome b561 domain-containing protein</fullName>
    </recommendedName>
</protein>
<keyword evidence="8 12" id="KW-1133">Transmembrane helix</keyword>
<evidence type="ECO:0000256" key="2">
    <source>
        <dbReference type="ARBA" id="ARBA00004141"/>
    </source>
</evidence>
<dbReference type="AlphaFoldDB" id="A0A843V3Q4"/>
<keyword evidence="5 12" id="KW-0812">Transmembrane</keyword>
<keyword evidence="3" id="KW-0813">Transport</keyword>
<dbReference type="GO" id="GO:0016020">
    <property type="term" value="C:membrane"/>
    <property type="evidence" value="ECO:0007669"/>
    <property type="project" value="UniProtKB-SubCell"/>
</dbReference>
<keyword evidence="4" id="KW-0349">Heme</keyword>
<feature type="transmembrane region" description="Helical" evidence="12">
    <location>
        <begin position="192"/>
        <end position="215"/>
    </location>
</feature>
<dbReference type="GO" id="GO:0140575">
    <property type="term" value="F:transmembrane monodehydroascorbate reductase activity"/>
    <property type="evidence" value="ECO:0007669"/>
    <property type="project" value="InterPro"/>
</dbReference>
<dbReference type="SMART" id="SM00665">
    <property type="entry name" value="B561"/>
    <property type="match status" value="1"/>
</dbReference>
<evidence type="ECO:0000259" key="13">
    <source>
        <dbReference type="SMART" id="SM00665"/>
    </source>
</evidence>
<evidence type="ECO:0000256" key="7">
    <source>
        <dbReference type="ARBA" id="ARBA00022982"/>
    </source>
</evidence>
<organism evidence="14 15">
    <name type="scientific">Colocasia esculenta</name>
    <name type="common">Wild taro</name>
    <name type="synonym">Arum esculentum</name>
    <dbReference type="NCBI Taxonomy" id="4460"/>
    <lineage>
        <taxon>Eukaryota</taxon>
        <taxon>Viridiplantae</taxon>
        <taxon>Streptophyta</taxon>
        <taxon>Embryophyta</taxon>
        <taxon>Tracheophyta</taxon>
        <taxon>Spermatophyta</taxon>
        <taxon>Magnoliopsida</taxon>
        <taxon>Liliopsida</taxon>
        <taxon>Araceae</taxon>
        <taxon>Aroideae</taxon>
        <taxon>Colocasieae</taxon>
        <taxon>Colocasia</taxon>
    </lineage>
</organism>
<evidence type="ECO:0000256" key="5">
    <source>
        <dbReference type="ARBA" id="ARBA00022692"/>
    </source>
</evidence>
<dbReference type="GO" id="GO:0046872">
    <property type="term" value="F:metal ion binding"/>
    <property type="evidence" value="ECO:0007669"/>
    <property type="project" value="UniProtKB-KW"/>
</dbReference>
<evidence type="ECO:0000256" key="9">
    <source>
        <dbReference type="ARBA" id="ARBA00023004"/>
    </source>
</evidence>
<feature type="transmembrane region" description="Helical" evidence="12">
    <location>
        <begin position="126"/>
        <end position="149"/>
    </location>
</feature>
<evidence type="ECO:0000313" key="15">
    <source>
        <dbReference type="Proteomes" id="UP000652761"/>
    </source>
</evidence>
<gene>
    <name evidence="14" type="ORF">Taro_023414</name>
</gene>
<evidence type="ECO:0000256" key="4">
    <source>
        <dbReference type="ARBA" id="ARBA00022617"/>
    </source>
</evidence>
<dbReference type="Gene3D" id="1.20.120.1770">
    <property type="match status" value="1"/>
</dbReference>
<reference evidence="14" key="1">
    <citation type="submission" date="2017-07" db="EMBL/GenBank/DDBJ databases">
        <title>Taro Niue Genome Assembly and Annotation.</title>
        <authorList>
            <person name="Atibalentja N."/>
            <person name="Keating K."/>
            <person name="Fields C.J."/>
        </authorList>
    </citation>
    <scope>NUCLEOTIDE SEQUENCE</scope>
    <source>
        <strain evidence="14">Niue_2</strain>
        <tissue evidence="14">Leaf</tissue>
    </source>
</reference>
<keyword evidence="10 12" id="KW-0472">Membrane</keyword>
<feature type="transmembrane region" description="Helical" evidence="12">
    <location>
        <begin position="227"/>
        <end position="246"/>
    </location>
</feature>
<keyword evidence="15" id="KW-1185">Reference proteome</keyword>
<evidence type="ECO:0000256" key="12">
    <source>
        <dbReference type="SAM" id="Phobius"/>
    </source>
</evidence>
<comment type="cofactor">
    <cofactor evidence="1">
        <name>heme b</name>
        <dbReference type="ChEBI" id="CHEBI:60344"/>
    </cofactor>
</comment>
<accession>A0A843V3Q4</accession>
<sequence>MVPSRGSRDFNTTLIAVLNILLFLLRPRSANSAREPAGTATGAGEDALKTSDKIGTIRPDKDDTGPSSLPCDQNHELNTAGDYPSAHIPYENPRPPPLVFRGLVDARRRAPYQNVRQSPMREKHETAVLLPCPSAASVILATVGAVHAAKNFENAFSNSHQRMGLALFALLCLQPFTGIFRPHRGAKGRTLWFFVHWFMGTGLCVLAIVTIYFGLHAYQVKTQRSTKIWTVLFTAEVSAIAFVYLLQDRWDYMQKQGRVQLRDHEQITSAEHHQLQVVVEAVKNVISNPIENPSCLIGF</sequence>